<dbReference type="EMBL" id="VCYH01000002">
    <property type="protein sequence ID" value="MDN7024061.1"/>
    <property type="molecule type" value="Genomic_DNA"/>
</dbReference>
<gene>
    <name evidence="2" type="ORF">FGU65_04005</name>
</gene>
<evidence type="ECO:0000313" key="2">
    <source>
        <dbReference type="EMBL" id="MDN7024061.1"/>
    </source>
</evidence>
<keyword evidence="1" id="KW-0812">Transmembrane</keyword>
<accession>A0ABT8M818</accession>
<dbReference type="Proteomes" id="UP001168338">
    <property type="component" value="Unassembled WGS sequence"/>
</dbReference>
<sequence length="178" mass="18005">MTRFSVLCLACIGLLLLSVPVCASSSPITRTLSTIEPSGGDEFTVTLSIRDIAIGGIVESLPAGYVFVGTTHPASRILLRGQTIAFAVLNETEISYTVRAPATGSGEITGRWEDLAGDETGTVPASHVAVDGIDTPGEAAGAKPAGTNAQAGSPSGILAAAAAVLIGACLLAVRRDDR</sequence>
<comment type="caution">
    <text evidence="2">The sequence shown here is derived from an EMBL/GenBank/DDBJ whole genome shotgun (WGS) entry which is preliminary data.</text>
</comment>
<evidence type="ECO:0000313" key="3">
    <source>
        <dbReference type="Proteomes" id="UP001168338"/>
    </source>
</evidence>
<keyword evidence="1" id="KW-0472">Membrane</keyword>
<keyword evidence="1" id="KW-1133">Transmembrane helix</keyword>
<keyword evidence="3" id="KW-1185">Reference proteome</keyword>
<protein>
    <recommendedName>
        <fullName evidence="4">PGF-CTERM protein</fullName>
    </recommendedName>
</protein>
<feature type="transmembrane region" description="Helical" evidence="1">
    <location>
        <begin position="156"/>
        <end position="173"/>
    </location>
</feature>
<dbReference type="RefSeq" id="WP_301663147.1">
    <property type="nucleotide sequence ID" value="NZ_VCYH01000002.1"/>
</dbReference>
<name>A0ABT8M818_9EURY</name>
<organism evidence="2 3">
    <name type="scientific">Methanoculleus frigidifontis</name>
    <dbReference type="NCBI Taxonomy" id="2584085"/>
    <lineage>
        <taxon>Archaea</taxon>
        <taxon>Methanobacteriati</taxon>
        <taxon>Methanobacteriota</taxon>
        <taxon>Stenosarchaea group</taxon>
        <taxon>Methanomicrobia</taxon>
        <taxon>Methanomicrobiales</taxon>
        <taxon>Methanomicrobiaceae</taxon>
        <taxon>Methanoculleus</taxon>
    </lineage>
</organism>
<proteinExistence type="predicted"/>
<reference evidence="2" key="1">
    <citation type="submission" date="2019-05" db="EMBL/GenBank/DDBJ databases">
        <title>Methanoculleus sp. FWC-SCC1, a methanogenic archaeon isolated from deep marine cold seep.</title>
        <authorList>
            <person name="Chen Y.-W."/>
            <person name="Chen S.-C."/>
            <person name="Teng N.-H."/>
            <person name="Lai M.-C."/>
        </authorList>
    </citation>
    <scope>NUCLEOTIDE SEQUENCE</scope>
    <source>
        <strain evidence="2">FWC-SCC1</strain>
    </source>
</reference>
<evidence type="ECO:0000256" key="1">
    <source>
        <dbReference type="SAM" id="Phobius"/>
    </source>
</evidence>
<evidence type="ECO:0008006" key="4">
    <source>
        <dbReference type="Google" id="ProtNLM"/>
    </source>
</evidence>